<gene>
    <name evidence="2" type="ORF">HMPREF9156_00673</name>
</gene>
<protein>
    <recommendedName>
        <fullName evidence="1">HTH cro/C1-type domain-containing protein</fullName>
    </recommendedName>
</protein>
<reference evidence="2 3" key="1">
    <citation type="submission" date="2012-01" db="EMBL/GenBank/DDBJ databases">
        <title>The Genome Sequence of Scardovia wiggsiae F0424.</title>
        <authorList>
            <consortium name="The Broad Institute Genome Sequencing Platform"/>
            <person name="Earl A."/>
            <person name="Ward D."/>
            <person name="Feldgarden M."/>
            <person name="Gevers D."/>
            <person name="Izard J."/>
            <person name="Ganesan A."/>
            <person name="Baranova O.V."/>
            <person name="Blanton J.M."/>
            <person name="Tanner A.C."/>
            <person name="Mathney J."/>
            <person name="Dewhirst F.E."/>
            <person name="Young S.K."/>
            <person name="Zeng Q."/>
            <person name="Gargeya S."/>
            <person name="Fitzgerald M."/>
            <person name="Haas B."/>
            <person name="Abouelleil A."/>
            <person name="Alvarado L."/>
            <person name="Arachchi H.M."/>
            <person name="Berlin A."/>
            <person name="Chapman S.B."/>
            <person name="Gearin G."/>
            <person name="Goldberg J."/>
            <person name="Griggs A."/>
            <person name="Gujja S."/>
            <person name="Hansen M."/>
            <person name="Heiman D."/>
            <person name="Howarth C."/>
            <person name="Larimer J."/>
            <person name="Lui A."/>
            <person name="MacDonald P.J.P."/>
            <person name="McCowen C."/>
            <person name="Montmayeur A."/>
            <person name="Murphy C."/>
            <person name="Neiman D."/>
            <person name="Pearson M."/>
            <person name="Priest M."/>
            <person name="Roberts A."/>
            <person name="Saif S."/>
            <person name="Shea T."/>
            <person name="Sisk P."/>
            <person name="Stolte C."/>
            <person name="Sykes S."/>
            <person name="Wortman J."/>
            <person name="Nusbaum C."/>
            <person name="Birren B."/>
        </authorList>
    </citation>
    <scope>NUCLEOTIDE SEQUENCE [LARGE SCALE GENOMIC DNA]</scope>
    <source>
        <strain evidence="2 3">F0424</strain>
    </source>
</reference>
<name>J0X050_9BIFI</name>
<dbReference type="InterPro" id="IPR010982">
    <property type="entry name" value="Lambda_DNA-bd_dom_sf"/>
</dbReference>
<dbReference type="HOGENOM" id="CLU_066192_62_4_11"/>
<dbReference type="InterPro" id="IPR001387">
    <property type="entry name" value="Cro/C1-type_HTH"/>
</dbReference>
<dbReference type="AlphaFoldDB" id="J0X050"/>
<sequence>MNDINQAHVAEILHISQPTLSQKISGRIRFSAQEIAILSDLFDVSADFLLGKSD</sequence>
<comment type="caution">
    <text evidence="2">The sequence shown here is derived from an EMBL/GenBank/DDBJ whole genome shotgun (WGS) entry which is preliminary data.</text>
</comment>
<dbReference type="PROSITE" id="PS50943">
    <property type="entry name" value="HTH_CROC1"/>
    <property type="match status" value="1"/>
</dbReference>
<dbReference type="GO" id="GO:0003677">
    <property type="term" value="F:DNA binding"/>
    <property type="evidence" value="ECO:0007669"/>
    <property type="project" value="InterPro"/>
</dbReference>
<dbReference type="CDD" id="cd00093">
    <property type="entry name" value="HTH_XRE"/>
    <property type="match status" value="1"/>
</dbReference>
<organism evidence="2 3">
    <name type="scientific">Scardovia wiggsiae F0424</name>
    <dbReference type="NCBI Taxonomy" id="857290"/>
    <lineage>
        <taxon>Bacteria</taxon>
        <taxon>Bacillati</taxon>
        <taxon>Actinomycetota</taxon>
        <taxon>Actinomycetes</taxon>
        <taxon>Bifidobacteriales</taxon>
        <taxon>Bifidobacteriaceae</taxon>
        <taxon>Scardovia</taxon>
    </lineage>
</organism>
<proteinExistence type="predicted"/>
<feature type="domain" description="HTH cro/C1-type" evidence="1">
    <location>
        <begin position="2"/>
        <end position="49"/>
    </location>
</feature>
<dbReference type="Proteomes" id="UP000006415">
    <property type="component" value="Unassembled WGS sequence"/>
</dbReference>
<evidence type="ECO:0000259" key="1">
    <source>
        <dbReference type="PROSITE" id="PS50943"/>
    </source>
</evidence>
<keyword evidence="3" id="KW-1185">Reference proteome</keyword>
<dbReference type="STRING" id="857290.HMPREF9156_00673"/>
<evidence type="ECO:0000313" key="3">
    <source>
        <dbReference type="Proteomes" id="UP000006415"/>
    </source>
</evidence>
<dbReference type="EMBL" id="AGZS01000002">
    <property type="protein sequence ID" value="EJD65229.1"/>
    <property type="molecule type" value="Genomic_DNA"/>
</dbReference>
<dbReference type="SUPFAM" id="SSF47413">
    <property type="entry name" value="lambda repressor-like DNA-binding domains"/>
    <property type="match status" value="1"/>
</dbReference>
<dbReference type="Gene3D" id="1.10.260.40">
    <property type="entry name" value="lambda repressor-like DNA-binding domains"/>
    <property type="match status" value="1"/>
</dbReference>
<evidence type="ECO:0000313" key="2">
    <source>
        <dbReference type="EMBL" id="EJD65229.1"/>
    </source>
</evidence>
<dbReference type="Pfam" id="PF01381">
    <property type="entry name" value="HTH_3"/>
    <property type="match status" value="1"/>
</dbReference>
<accession>J0X050</accession>